<organism evidence="2 3">
    <name type="scientific">Streptomyces coryli</name>
    <dbReference type="NCBI Taxonomy" id="1128680"/>
    <lineage>
        <taxon>Bacteria</taxon>
        <taxon>Bacillati</taxon>
        <taxon>Actinomycetota</taxon>
        <taxon>Actinomycetes</taxon>
        <taxon>Kitasatosporales</taxon>
        <taxon>Streptomycetaceae</taxon>
        <taxon>Streptomyces</taxon>
    </lineage>
</organism>
<dbReference type="PANTHER" id="PTHR35400:SF3">
    <property type="entry name" value="SLL1072 PROTEIN"/>
    <property type="match status" value="1"/>
</dbReference>
<keyword evidence="3" id="KW-1185">Reference proteome</keyword>
<dbReference type="InterPro" id="IPR011335">
    <property type="entry name" value="Restrct_endonuc-II-like"/>
</dbReference>
<dbReference type="Gene3D" id="3.90.1570.10">
    <property type="entry name" value="tt1808, chain A"/>
    <property type="match status" value="1"/>
</dbReference>
<dbReference type="CDD" id="cd06260">
    <property type="entry name" value="DUF820-like"/>
    <property type="match status" value="1"/>
</dbReference>
<feature type="domain" description="Putative restriction endonuclease" evidence="1">
    <location>
        <begin position="26"/>
        <end position="189"/>
    </location>
</feature>
<dbReference type="Proteomes" id="UP000481583">
    <property type="component" value="Unassembled WGS sequence"/>
</dbReference>
<dbReference type="SUPFAM" id="SSF52980">
    <property type="entry name" value="Restriction endonuclease-like"/>
    <property type="match status" value="1"/>
</dbReference>
<dbReference type="Pfam" id="PF05685">
    <property type="entry name" value="Uma2"/>
    <property type="match status" value="1"/>
</dbReference>
<dbReference type="RefSeq" id="WP_165245154.1">
    <property type="nucleotide sequence ID" value="NZ_JAAKZV010000354.1"/>
</dbReference>
<sequence>MAVMVEHPVSIEHPQGTPEFRELLQTLLELDEHVPDGYRTEIIGGKIVMSPWSKGYYFPVMRSLRRQLEPHLPEGHVVDSAPYLFTFPAAERAYGPDVFAAAEGAFRTERRHIDGEALSLAAELTSTSTRNADVHDKVTAYGKGTVPVYLLLDMQKSAATLFWQPTDEGYAAQTTVPFGEKLRVPAPFDCDLDTSEFLPAE</sequence>
<dbReference type="InterPro" id="IPR012296">
    <property type="entry name" value="Nuclease_put_TT1808"/>
</dbReference>
<evidence type="ECO:0000313" key="3">
    <source>
        <dbReference type="Proteomes" id="UP000481583"/>
    </source>
</evidence>
<dbReference type="AlphaFoldDB" id="A0A6G4UEF1"/>
<proteinExistence type="predicted"/>
<evidence type="ECO:0000313" key="2">
    <source>
        <dbReference type="EMBL" id="NGN69857.1"/>
    </source>
</evidence>
<accession>A0A6G4UEF1</accession>
<gene>
    <name evidence="2" type="ORF">G5C51_38965</name>
</gene>
<dbReference type="PANTHER" id="PTHR35400">
    <property type="entry name" value="SLR1083 PROTEIN"/>
    <property type="match status" value="1"/>
</dbReference>
<comment type="caution">
    <text evidence="2">The sequence shown here is derived from an EMBL/GenBank/DDBJ whole genome shotgun (WGS) entry which is preliminary data.</text>
</comment>
<dbReference type="EMBL" id="JAAKZV010000354">
    <property type="protein sequence ID" value="NGN69857.1"/>
    <property type="molecule type" value="Genomic_DNA"/>
</dbReference>
<reference evidence="2 3" key="1">
    <citation type="submission" date="2020-02" db="EMBL/GenBank/DDBJ databases">
        <title>Whole-genome analyses of novel actinobacteria.</title>
        <authorList>
            <person name="Sahin N."/>
        </authorList>
    </citation>
    <scope>NUCLEOTIDE SEQUENCE [LARGE SCALE GENOMIC DNA]</scope>
    <source>
        <strain evidence="2 3">A7024</strain>
    </source>
</reference>
<name>A0A6G4UEF1_9ACTN</name>
<dbReference type="InterPro" id="IPR008538">
    <property type="entry name" value="Uma2"/>
</dbReference>
<keyword evidence="2" id="KW-0255">Endonuclease</keyword>
<dbReference type="GO" id="GO:0004519">
    <property type="term" value="F:endonuclease activity"/>
    <property type="evidence" value="ECO:0007669"/>
    <property type="project" value="UniProtKB-KW"/>
</dbReference>
<evidence type="ECO:0000259" key="1">
    <source>
        <dbReference type="Pfam" id="PF05685"/>
    </source>
</evidence>
<keyword evidence="2" id="KW-0540">Nuclease</keyword>
<keyword evidence="2" id="KW-0378">Hydrolase</keyword>
<protein>
    <submittedName>
        <fullName evidence="2">Uma2 family endonuclease</fullName>
    </submittedName>
</protein>